<dbReference type="Pfam" id="PF00291">
    <property type="entry name" value="PALP"/>
    <property type="match status" value="1"/>
</dbReference>
<evidence type="ECO:0000256" key="6">
    <source>
        <dbReference type="ARBA" id="ARBA00022679"/>
    </source>
</evidence>
<evidence type="ECO:0000256" key="7">
    <source>
        <dbReference type="ARBA" id="ARBA00022898"/>
    </source>
</evidence>
<keyword evidence="8" id="KW-0198">Cysteine biosynthesis</keyword>
<comment type="catalytic activity">
    <reaction evidence="9">
        <text>O-acetyl-L-serine + hydrogen sulfide = L-cysteine + acetate</text>
        <dbReference type="Rhea" id="RHEA:14829"/>
        <dbReference type="ChEBI" id="CHEBI:29919"/>
        <dbReference type="ChEBI" id="CHEBI:30089"/>
        <dbReference type="ChEBI" id="CHEBI:35235"/>
        <dbReference type="ChEBI" id="CHEBI:58340"/>
        <dbReference type="EC" id="2.5.1.47"/>
    </reaction>
</comment>
<evidence type="ECO:0000256" key="8">
    <source>
        <dbReference type="ARBA" id="ARBA00023192"/>
    </source>
</evidence>
<feature type="domain" description="Tryptophan synthase beta chain-like PALP" evidence="10">
    <location>
        <begin position="10"/>
        <end position="299"/>
    </location>
</feature>
<dbReference type="RefSeq" id="WP_215963005.1">
    <property type="nucleotide sequence ID" value="NZ_JAQOMS010000002.1"/>
</dbReference>
<dbReference type="InterPro" id="IPR005856">
    <property type="entry name" value="Cys_synth"/>
</dbReference>
<comment type="cofactor">
    <cofactor evidence="1">
        <name>pyridoxal 5'-phosphate</name>
        <dbReference type="ChEBI" id="CHEBI:597326"/>
    </cofactor>
</comment>
<dbReference type="InterPro" id="IPR001216">
    <property type="entry name" value="P-phosphate_BS"/>
</dbReference>
<dbReference type="PANTHER" id="PTHR10314">
    <property type="entry name" value="CYSTATHIONINE BETA-SYNTHASE"/>
    <property type="match status" value="1"/>
</dbReference>
<gene>
    <name evidence="11" type="primary">cysK</name>
    <name evidence="11" type="ORF">PN838_02710</name>
</gene>
<dbReference type="Proteomes" id="UP001528411">
    <property type="component" value="Unassembled WGS sequence"/>
</dbReference>
<evidence type="ECO:0000256" key="5">
    <source>
        <dbReference type="ARBA" id="ARBA00022605"/>
    </source>
</evidence>
<evidence type="ECO:0000256" key="3">
    <source>
        <dbReference type="ARBA" id="ARBA00007103"/>
    </source>
</evidence>
<dbReference type="EMBL" id="JAQOMS010000002">
    <property type="protein sequence ID" value="MDC2887939.1"/>
    <property type="molecule type" value="Genomic_DNA"/>
</dbReference>
<protein>
    <recommendedName>
        <fullName evidence="4">cysteine synthase</fullName>
        <ecNumber evidence="4">2.5.1.47</ecNumber>
    </recommendedName>
</protein>
<dbReference type="InterPro" id="IPR001926">
    <property type="entry name" value="TrpB-like_PALP"/>
</dbReference>
<name>A0ABT5F8R9_9GAMM</name>
<reference evidence="11 12" key="1">
    <citation type="submission" date="2023-01" db="EMBL/GenBank/DDBJ databases">
        <title>Psychrosphaera sp. nov., isolated from marine algae.</title>
        <authorList>
            <person name="Bayburt H."/>
            <person name="Choi B.J."/>
            <person name="Kim J.M."/>
            <person name="Choi D.G."/>
            <person name="Jeon C.O."/>
        </authorList>
    </citation>
    <scope>NUCLEOTIDE SEQUENCE [LARGE SCALE GENOMIC DNA]</scope>
    <source>
        <strain evidence="11 12">G1-22</strain>
    </source>
</reference>
<evidence type="ECO:0000256" key="2">
    <source>
        <dbReference type="ARBA" id="ARBA00004962"/>
    </source>
</evidence>
<organism evidence="11 12">
    <name type="scientific">Psychrosphaera algicola</name>
    <dbReference type="NCBI Taxonomy" id="3023714"/>
    <lineage>
        <taxon>Bacteria</taxon>
        <taxon>Pseudomonadati</taxon>
        <taxon>Pseudomonadota</taxon>
        <taxon>Gammaproteobacteria</taxon>
        <taxon>Alteromonadales</taxon>
        <taxon>Pseudoalteromonadaceae</taxon>
        <taxon>Psychrosphaera</taxon>
    </lineage>
</organism>
<evidence type="ECO:0000313" key="11">
    <source>
        <dbReference type="EMBL" id="MDC2887939.1"/>
    </source>
</evidence>
<keyword evidence="12" id="KW-1185">Reference proteome</keyword>
<comment type="caution">
    <text evidence="11">The sequence shown here is derived from an EMBL/GenBank/DDBJ whole genome shotgun (WGS) entry which is preliminary data.</text>
</comment>
<dbReference type="EC" id="2.5.1.47" evidence="4"/>
<accession>A0ABT5F8R9</accession>
<dbReference type="GO" id="GO:0004124">
    <property type="term" value="F:cysteine synthase activity"/>
    <property type="evidence" value="ECO:0007669"/>
    <property type="project" value="UniProtKB-EC"/>
</dbReference>
<dbReference type="NCBIfam" id="TIGR01139">
    <property type="entry name" value="cysK"/>
    <property type="match status" value="1"/>
</dbReference>
<evidence type="ECO:0000259" key="10">
    <source>
        <dbReference type="Pfam" id="PF00291"/>
    </source>
</evidence>
<keyword evidence="7" id="KW-0663">Pyridoxal phosphate</keyword>
<evidence type="ECO:0000313" key="12">
    <source>
        <dbReference type="Proteomes" id="UP001528411"/>
    </source>
</evidence>
<evidence type="ECO:0000256" key="4">
    <source>
        <dbReference type="ARBA" id="ARBA00012681"/>
    </source>
</evidence>
<dbReference type="PROSITE" id="PS00901">
    <property type="entry name" value="CYS_SYNTHASE"/>
    <property type="match status" value="1"/>
</dbReference>
<proteinExistence type="inferred from homology"/>
<sequence>MSSIYEDNSRSIGKTPLVKLNRVTGGNVYAKIESRNPSFSIKCRIGANMIWDAEKSGRLTQDKEIIEPTSGNTGIALAFVAASRGYKLTLTMPETMSLERRKLLVALGAKLVLTEGPKGMGGAIAKAQEIVASDPEKYVLLQQFENPANPQVHFETTGPEIWDDTEGTIDVFVAGVGTGGTITGVSRYIKQEKGKQIQSVAVEPVDSPVIAQKLAGEDLKPGPHKIQGIGAGFIPKNLDLDLIDSVEAVSNDEAMEMAHRLMKEEGILAGISSGAAVVAAKRIAEKPENKDKVIVVILPSSAERYLSSPLFAEVFTDSELVQ</sequence>
<keyword evidence="6 11" id="KW-0808">Transferase</keyword>
<dbReference type="InterPro" id="IPR050214">
    <property type="entry name" value="Cys_Synth/Cystath_Beta-Synth"/>
</dbReference>
<comment type="pathway">
    <text evidence="2">Amino-acid biosynthesis; L-cysteine biosynthesis; L-cysteine from L-serine: step 2/2.</text>
</comment>
<dbReference type="CDD" id="cd01561">
    <property type="entry name" value="CBS_like"/>
    <property type="match status" value="1"/>
</dbReference>
<dbReference type="NCBIfam" id="TIGR01136">
    <property type="entry name" value="cysKM"/>
    <property type="match status" value="1"/>
</dbReference>
<dbReference type="InterPro" id="IPR005859">
    <property type="entry name" value="CysK"/>
</dbReference>
<comment type="similarity">
    <text evidence="3">Belongs to the cysteine synthase/cystathionine beta-synthase family.</text>
</comment>
<keyword evidence="5" id="KW-0028">Amino-acid biosynthesis</keyword>
<evidence type="ECO:0000256" key="1">
    <source>
        <dbReference type="ARBA" id="ARBA00001933"/>
    </source>
</evidence>
<evidence type="ECO:0000256" key="9">
    <source>
        <dbReference type="ARBA" id="ARBA00047931"/>
    </source>
</evidence>